<reference evidence="1 2" key="1">
    <citation type="submission" date="2019-08" db="EMBL/GenBank/DDBJ databases">
        <title>The genome of the soybean aphid Biotype 1, its phylome, world population structure and adaptation to the North American continent.</title>
        <authorList>
            <person name="Giordano R."/>
            <person name="Donthu R.K."/>
            <person name="Hernandez A.G."/>
            <person name="Wright C.L."/>
            <person name="Zimin A.V."/>
        </authorList>
    </citation>
    <scope>NUCLEOTIDE SEQUENCE [LARGE SCALE GENOMIC DNA]</scope>
    <source>
        <tissue evidence="1">Whole aphids</tissue>
    </source>
</reference>
<name>A0A6G0T432_APHGL</name>
<protein>
    <submittedName>
        <fullName evidence="1">Uncharacterized protein</fullName>
    </submittedName>
</protein>
<dbReference type="EMBL" id="VYZN01000065">
    <property type="protein sequence ID" value="KAE9524954.1"/>
    <property type="molecule type" value="Genomic_DNA"/>
</dbReference>
<sequence>MDNQVYVYPEGQWQKRGKSTSLSLCRSAESYLVSQPGFDKLNLNQKGCEKSIGILFKNGIVLQSKLYNLPKIGKNLLSNNCSPDSLLIILVCAVADSQIFFKYIASLTKIDKTAKFIINMIDRKRIGIMYKELETSTSVCSINKIDQVGTSKLYQGAVIYTSGNRTGLRVKSGNYKAYCFRPNDHWEIYDDQKEKVLPSKNKKNNVELL</sequence>
<gene>
    <name evidence="1" type="ORF">AGLY_015004</name>
</gene>
<feature type="non-terminal residue" evidence="1">
    <location>
        <position position="209"/>
    </location>
</feature>
<organism evidence="1 2">
    <name type="scientific">Aphis glycines</name>
    <name type="common">Soybean aphid</name>
    <dbReference type="NCBI Taxonomy" id="307491"/>
    <lineage>
        <taxon>Eukaryota</taxon>
        <taxon>Metazoa</taxon>
        <taxon>Ecdysozoa</taxon>
        <taxon>Arthropoda</taxon>
        <taxon>Hexapoda</taxon>
        <taxon>Insecta</taxon>
        <taxon>Pterygota</taxon>
        <taxon>Neoptera</taxon>
        <taxon>Paraneoptera</taxon>
        <taxon>Hemiptera</taxon>
        <taxon>Sternorrhyncha</taxon>
        <taxon>Aphidomorpha</taxon>
        <taxon>Aphidoidea</taxon>
        <taxon>Aphididae</taxon>
        <taxon>Aphidini</taxon>
        <taxon>Aphis</taxon>
        <taxon>Aphis</taxon>
    </lineage>
</organism>
<evidence type="ECO:0000313" key="2">
    <source>
        <dbReference type="Proteomes" id="UP000475862"/>
    </source>
</evidence>
<comment type="caution">
    <text evidence="1">The sequence shown here is derived from an EMBL/GenBank/DDBJ whole genome shotgun (WGS) entry which is preliminary data.</text>
</comment>
<keyword evidence="2" id="KW-1185">Reference proteome</keyword>
<dbReference type="OrthoDB" id="6592392at2759"/>
<dbReference type="Proteomes" id="UP000475862">
    <property type="component" value="Unassembled WGS sequence"/>
</dbReference>
<evidence type="ECO:0000313" key="1">
    <source>
        <dbReference type="EMBL" id="KAE9524954.1"/>
    </source>
</evidence>
<proteinExistence type="predicted"/>
<accession>A0A6G0T432</accession>
<dbReference type="AlphaFoldDB" id="A0A6G0T432"/>